<dbReference type="InterPro" id="IPR018422">
    <property type="entry name" value="Cation/H_exchanger_CPA1"/>
</dbReference>
<evidence type="ECO:0000313" key="12">
    <source>
        <dbReference type="EMBL" id="OTN76955.1"/>
    </source>
</evidence>
<dbReference type="RefSeq" id="WP_086275035.1">
    <property type="nucleotide sequence ID" value="NZ_NGKU01000001.1"/>
</dbReference>
<keyword evidence="6" id="KW-0915">Sodium</keyword>
<dbReference type="STRING" id="1834191.A5886_002034"/>
<dbReference type="PANTHER" id="PTHR10110">
    <property type="entry name" value="SODIUM/HYDROGEN EXCHANGER"/>
    <property type="match status" value="1"/>
</dbReference>
<evidence type="ECO:0000256" key="4">
    <source>
        <dbReference type="ARBA" id="ARBA00022692"/>
    </source>
</evidence>
<organism evidence="12 13">
    <name type="scientific">Candidatus Enterococcus testudinis</name>
    <dbReference type="NCBI Taxonomy" id="1834191"/>
    <lineage>
        <taxon>Bacteria</taxon>
        <taxon>Bacillati</taxon>
        <taxon>Bacillota</taxon>
        <taxon>Bacilli</taxon>
        <taxon>Lactobacillales</taxon>
        <taxon>Enterococcaceae</taxon>
        <taxon>Enterococcus</taxon>
    </lineage>
</organism>
<feature type="transmembrane region" description="Helical" evidence="10">
    <location>
        <begin position="236"/>
        <end position="254"/>
    </location>
</feature>
<accession>A0A242A7E0</accession>
<evidence type="ECO:0000256" key="1">
    <source>
        <dbReference type="ARBA" id="ARBA00004651"/>
    </source>
</evidence>
<dbReference type="GO" id="GO:0015385">
    <property type="term" value="F:sodium:proton antiporter activity"/>
    <property type="evidence" value="ECO:0007669"/>
    <property type="project" value="InterPro"/>
</dbReference>
<comment type="subcellular location">
    <subcellularLocation>
        <location evidence="1">Cell membrane</location>
        <topology evidence="1">Multi-pass membrane protein</topology>
    </subcellularLocation>
</comment>
<dbReference type="InterPro" id="IPR006153">
    <property type="entry name" value="Cation/H_exchanger_TM"/>
</dbReference>
<keyword evidence="5 10" id="KW-1133">Transmembrane helix</keyword>
<feature type="transmembrane region" description="Helical" evidence="10">
    <location>
        <begin position="152"/>
        <end position="174"/>
    </location>
</feature>
<feature type="transmembrane region" description="Helical" evidence="10">
    <location>
        <begin position="180"/>
        <end position="200"/>
    </location>
</feature>
<keyword evidence="4 10" id="KW-0812">Transmembrane</keyword>
<proteinExistence type="predicted"/>
<dbReference type="GO" id="GO:0051453">
    <property type="term" value="P:regulation of intracellular pH"/>
    <property type="evidence" value="ECO:0007669"/>
    <property type="project" value="TreeGrafter"/>
</dbReference>
<dbReference type="AlphaFoldDB" id="A0A242A7E0"/>
<keyword evidence="2" id="KW-0813">Transport</keyword>
<evidence type="ECO:0000256" key="5">
    <source>
        <dbReference type="ARBA" id="ARBA00022989"/>
    </source>
</evidence>
<dbReference type="PANTHER" id="PTHR10110:SF86">
    <property type="entry name" value="SODIUM_HYDROGEN EXCHANGER 7"/>
    <property type="match status" value="1"/>
</dbReference>
<keyword evidence="7" id="KW-0406">Ion transport</keyword>
<dbReference type="GO" id="GO:0098719">
    <property type="term" value="P:sodium ion import across plasma membrane"/>
    <property type="evidence" value="ECO:0007669"/>
    <property type="project" value="TreeGrafter"/>
</dbReference>
<feature type="transmembrane region" description="Helical" evidence="10">
    <location>
        <begin position="311"/>
        <end position="336"/>
    </location>
</feature>
<dbReference type="GO" id="GO:0015386">
    <property type="term" value="F:potassium:proton antiporter activity"/>
    <property type="evidence" value="ECO:0007669"/>
    <property type="project" value="TreeGrafter"/>
</dbReference>
<evidence type="ECO:0000256" key="7">
    <source>
        <dbReference type="ARBA" id="ARBA00023065"/>
    </source>
</evidence>
<dbReference type="OrthoDB" id="9809206at2"/>
<feature type="transmembrane region" description="Helical" evidence="10">
    <location>
        <begin position="110"/>
        <end position="131"/>
    </location>
</feature>
<dbReference type="Proteomes" id="UP000195043">
    <property type="component" value="Unassembled WGS sequence"/>
</dbReference>
<name>A0A242A7E0_9ENTE</name>
<evidence type="ECO:0000256" key="6">
    <source>
        <dbReference type="ARBA" id="ARBA00023053"/>
    </source>
</evidence>
<feature type="transmembrane region" description="Helical" evidence="10">
    <location>
        <begin position="519"/>
        <end position="538"/>
    </location>
</feature>
<evidence type="ECO:0000313" key="13">
    <source>
        <dbReference type="Proteomes" id="UP000195043"/>
    </source>
</evidence>
<evidence type="ECO:0000256" key="9">
    <source>
        <dbReference type="ARBA" id="ARBA00023201"/>
    </source>
</evidence>
<feature type="transmembrane region" description="Helical" evidence="10">
    <location>
        <begin position="348"/>
        <end position="370"/>
    </location>
</feature>
<evidence type="ECO:0000259" key="11">
    <source>
        <dbReference type="Pfam" id="PF00999"/>
    </source>
</evidence>
<evidence type="ECO:0000256" key="2">
    <source>
        <dbReference type="ARBA" id="ARBA00022448"/>
    </source>
</evidence>
<feature type="transmembrane region" description="Helical" evidence="10">
    <location>
        <begin position="266"/>
        <end position="291"/>
    </location>
</feature>
<keyword evidence="13" id="KW-1185">Reference proteome</keyword>
<keyword evidence="9" id="KW-0739">Sodium transport</keyword>
<dbReference type="EMBL" id="NGKU01000001">
    <property type="protein sequence ID" value="OTN76955.1"/>
    <property type="molecule type" value="Genomic_DNA"/>
</dbReference>
<reference evidence="12 13" key="1">
    <citation type="submission" date="2017-05" db="EMBL/GenBank/DDBJ databases">
        <title>The Genome Sequence of Enterococcus sp. 8G7_MSG3316.</title>
        <authorList>
            <consortium name="The Broad Institute Genomics Platform"/>
            <consortium name="The Broad Institute Genomic Center for Infectious Diseases"/>
            <person name="Earl A."/>
            <person name="Manson A."/>
            <person name="Schwartman J."/>
            <person name="Gilmore M."/>
            <person name="Abouelleil A."/>
            <person name="Cao P."/>
            <person name="Chapman S."/>
            <person name="Cusick C."/>
            <person name="Shea T."/>
            <person name="Young S."/>
            <person name="Neafsey D."/>
            <person name="Nusbaum C."/>
            <person name="Birren B."/>
        </authorList>
    </citation>
    <scope>NUCLEOTIDE SEQUENCE [LARGE SCALE GENOMIC DNA]</scope>
    <source>
        <strain evidence="12 13">8G7_MSG3316</strain>
    </source>
</reference>
<keyword evidence="8 10" id="KW-0472">Membrane</keyword>
<evidence type="ECO:0000256" key="10">
    <source>
        <dbReference type="SAM" id="Phobius"/>
    </source>
</evidence>
<feature type="transmembrane region" description="Helical" evidence="10">
    <location>
        <begin position="31"/>
        <end position="51"/>
    </location>
</feature>
<feature type="transmembrane region" description="Helical" evidence="10">
    <location>
        <begin position="382"/>
        <end position="406"/>
    </location>
</feature>
<feature type="transmembrane region" description="Helical" evidence="10">
    <location>
        <begin position="83"/>
        <end position="104"/>
    </location>
</feature>
<dbReference type="Pfam" id="PF00999">
    <property type="entry name" value="Na_H_Exchanger"/>
    <property type="match status" value="1"/>
</dbReference>
<dbReference type="Gene3D" id="6.10.140.1330">
    <property type="match status" value="1"/>
</dbReference>
<sequence length="678" mass="76845">MEFIELVIIIAILVTLSNVASKILPSVPIFFIQIILGILLGLTEMGQEIAFEPEMFLVMIIGPLLFREGERADVPEILKNSKIILFLAFGGVLMTLFAVGGTLHWLMPTIPLAACFAFGAALGPTDAVAVSSLAKRLKISKHIMHVLEGEGLLNDASGVTALQFAIVALTTGTFSVANAGFQLLFASIGGGLVGYLVVWLKRKILRFIEKISAQDVTVYLLIELLLPFAAYLLAEMIGVSGIIAAVVAGVAQAQRKRRISLFDAELANISGSTWSTIVFTLNALVFLFLGIELSQVFSPIWESKSYANWHLVLTVLIVTAMIFVVRFAFLLVYYLFLQTKKQVSLRETALLTFGGVKGTVSLAAIFILPVMVNGARFEERSLLLFLTACVILLTLVISVMVLPYLADGEASESVDFNHLLILEDVIEQLEIEEKKELSDKGRLAIDAVINSYENRRWELYRNSLTDSEKQEIQEIQGLILSIEQDGLDEAYRNGQVSLNGYRFYSRFISQQQHSLAKQILSFFSFWLFFIQRFLRIIFHPRLFIQRQQQFKAALKQRDISEVQKIYLKNSEYIFHSLSNLEDVYDSSLINFFIRQREMSIKRFEHSNFIETIMIEEDPIFVKKILWGYYLERKTIDEYEVSEKISTLSANEYRRNVNLLESYAMSRADEQPKQQMFRH</sequence>
<comment type="caution">
    <text evidence="12">The sequence shown here is derived from an EMBL/GenBank/DDBJ whole genome shotgun (WGS) entry which is preliminary data.</text>
</comment>
<dbReference type="GO" id="GO:0005886">
    <property type="term" value="C:plasma membrane"/>
    <property type="evidence" value="ECO:0007669"/>
    <property type="project" value="UniProtKB-SubCell"/>
</dbReference>
<feature type="domain" description="Cation/H+ exchanger transmembrane" evidence="11">
    <location>
        <begin position="9"/>
        <end position="403"/>
    </location>
</feature>
<protein>
    <submittedName>
        <fullName evidence="12">Na+/H+ antiporter</fullName>
    </submittedName>
</protein>
<evidence type="ECO:0000256" key="3">
    <source>
        <dbReference type="ARBA" id="ARBA00022475"/>
    </source>
</evidence>
<gene>
    <name evidence="12" type="ORF">A5886_002034</name>
</gene>
<keyword evidence="3" id="KW-1003">Cell membrane</keyword>
<evidence type="ECO:0000256" key="8">
    <source>
        <dbReference type="ARBA" id="ARBA00023136"/>
    </source>
</evidence>